<evidence type="ECO:0000313" key="5">
    <source>
        <dbReference type="EMBL" id="KAG2104365.1"/>
    </source>
</evidence>
<dbReference type="InterPro" id="IPR029063">
    <property type="entry name" value="SAM-dependent_MTases_sf"/>
</dbReference>
<dbReference type="PANTHER" id="PTHR43712:SF2">
    <property type="entry name" value="O-METHYLTRANSFERASE CICE"/>
    <property type="match status" value="1"/>
</dbReference>
<evidence type="ECO:0000256" key="4">
    <source>
        <dbReference type="SAM" id="MobiDB-lite"/>
    </source>
</evidence>
<dbReference type="AlphaFoldDB" id="A0A9P7F2R7"/>
<dbReference type="SUPFAM" id="SSF53335">
    <property type="entry name" value="S-adenosyl-L-methionine-dependent methyltransferases"/>
    <property type="match status" value="1"/>
</dbReference>
<dbReference type="RefSeq" id="XP_041290870.1">
    <property type="nucleotide sequence ID" value="XM_041440573.1"/>
</dbReference>
<organism evidence="5 6">
    <name type="scientific">Suillus discolor</name>
    <dbReference type="NCBI Taxonomy" id="1912936"/>
    <lineage>
        <taxon>Eukaryota</taxon>
        <taxon>Fungi</taxon>
        <taxon>Dikarya</taxon>
        <taxon>Basidiomycota</taxon>
        <taxon>Agaricomycotina</taxon>
        <taxon>Agaricomycetes</taxon>
        <taxon>Agaricomycetidae</taxon>
        <taxon>Boletales</taxon>
        <taxon>Suillineae</taxon>
        <taxon>Suillaceae</taxon>
        <taxon>Suillus</taxon>
    </lineage>
</organism>
<dbReference type="InterPro" id="IPR036388">
    <property type="entry name" value="WH-like_DNA-bd_sf"/>
</dbReference>
<dbReference type="SUPFAM" id="SSF46785">
    <property type="entry name" value="Winged helix' DNA-binding domain"/>
    <property type="match status" value="1"/>
</dbReference>
<gene>
    <name evidence="5" type="ORF">F5147DRAFT_762115</name>
</gene>
<reference evidence="5" key="1">
    <citation type="journal article" date="2020" name="New Phytol.">
        <title>Comparative genomics reveals dynamic genome evolution in host specialist ectomycorrhizal fungi.</title>
        <authorList>
            <person name="Lofgren L.A."/>
            <person name="Nguyen N.H."/>
            <person name="Vilgalys R."/>
            <person name="Ruytinx J."/>
            <person name="Liao H.L."/>
            <person name="Branco S."/>
            <person name="Kuo A."/>
            <person name="LaButti K."/>
            <person name="Lipzen A."/>
            <person name="Andreopoulos W."/>
            <person name="Pangilinan J."/>
            <person name="Riley R."/>
            <person name="Hundley H."/>
            <person name="Na H."/>
            <person name="Barry K."/>
            <person name="Grigoriev I.V."/>
            <person name="Stajich J.E."/>
            <person name="Kennedy P.G."/>
        </authorList>
    </citation>
    <scope>NUCLEOTIDE SEQUENCE</scope>
    <source>
        <strain evidence="5">FC423</strain>
    </source>
</reference>
<protein>
    <recommendedName>
        <fullName evidence="7">O-methyltransferase</fullName>
    </recommendedName>
</protein>
<dbReference type="GO" id="GO:0032259">
    <property type="term" value="P:methylation"/>
    <property type="evidence" value="ECO:0007669"/>
    <property type="project" value="UniProtKB-KW"/>
</dbReference>
<dbReference type="EMBL" id="JABBWM010000041">
    <property type="protein sequence ID" value="KAG2104365.1"/>
    <property type="molecule type" value="Genomic_DNA"/>
</dbReference>
<sequence>MDVSRLPSLSSQYGTDTHPLDSMDQPTPVGVYEARRAALACVVELKNLLQHPFEKAAESAFAMYDFASVQVFIEHGIVDRMAKEPSGISVKTLQSELDLDSHKLTTVLRHLAPNYMGIAEALPRWLVHPEFRFSKSPDHTAFQLVNNTTKPFFEWVKDDRNYLDRFAAAVEAIGEYVTPGILSDYPWHTCSESTIVDCGGGKGSLAIALAKSEREEMVGPAEANIKARLDPNLVHGTVVAEANDLFSVQPRTGDNYTFMLRHVLHDWPKAQAVNILEKLAAAAGRYFLQVRNFDISAIGLSCICDVILITKCAWCLPT</sequence>
<keyword evidence="6" id="KW-1185">Reference proteome</keyword>
<proteinExistence type="predicted"/>
<keyword evidence="1" id="KW-0489">Methyltransferase</keyword>
<dbReference type="GO" id="GO:0008168">
    <property type="term" value="F:methyltransferase activity"/>
    <property type="evidence" value="ECO:0007669"/>
    <property type="project" value="UniProtKB-KW"/>
</dbReference>
<dbReference type="InterPro" id="IPR036390">
    <property type="entry name" value="WH_DNA-bd_sf"/>
</dbReference>
<accession>A0A9P7F2R7</accession>
<dbReference type="Proteomes" id="UP000823399">
    <property type="component" value="Unassembled WGS sequence"/>
</dbReference>
<dbReference type="PANTHER" id="PTHR43712">
    <property type="entry name" value="PUTATIVE (AFU_ORTHOLOGUE AFUA_4G14580)-RELATED"/>
    <property type="match status" value="1"/>
</dbReference>
<evidence type="ECO:0000313" key="6">
    <source>
        <dbReference type="Proteomes" id="UP000823399"/>
    </source>
</evidence>
<feature type="region of interest" description="Disordered" evidence="4">
    <location>
        <begin position="1"/>
        <end position="27"/>
    </location>
</feature>
<keyword evidence="3" id="KW-0949">S-adenosyl-L-methionine</keyword>
<comment type="caution">
    <text evidence="5">The sequence shown here is derived from an EMBL/GenBank/DDBJ whole genome shotgun (WGS) entry which is preliminary data.</text>
</comment>
<keyword evidence="2" id="KW-0808">Transferase</keyword>
<dbReference type="GeneID" id="64702832"/>
<dbReference type="Gene3D" id="3.40.50.150">
    <property type="entry name" value="Vaccinia Virus protein VP39"/>
    <property type="match status" value="1"/>
</dbReference>
<evidence type="ECO:0000256" key="3">
    <source>
        <dbReference type="ARBA" id="ARBA00022691"/>
    </source>
</evidence>
<name>A0A9P7F2R7_9AGAM</name>
<dbReference type="OrthoDB" id="2410195at2759"/>
<evidence type="ECO:0008006" key="7">
    <source>
        <dbReference type="Google" id="ProtNLM"/>
    </source>
</evidence>
<evidence type="ECO:0000256" key="1">
    <source>
        <dbReference type="ARBA" id="ARBA00022603"/>
    </source>
</evidence>
<dbReference type="Gene3D" id="1.10.10.10">
    <property type="entry name" value="Winged helix-like DNA-binding domain superfamily/Winged helix DNA-binding domain"/>
    <property type="match status" value="1"/>
</dbReference>
<evidence type="ECO:0000256" key="2">
    <source>
        <dbReference type="ARBA" id="ARBA00022679"/>
    </source>
</evidence>